<dbReference type="Gene3D" id="3.10.180.10">
    <property type="entry name" value="2,3-Dihydroxybiphenyl 1,2-Dioxygenase, domain 1"/>
    <property type="match status" value="1"/>
</dbReference>
<dbReference type="Proteomes" id="UP000470876">
    <property type="component" value="Unassembled WGS sequence"/>
</dbReference>
<comment type="caution">
    <text evidence="2">The sequence shown here is derived from an EMBL/GenBank/DDBJ whole genome shotgun (WGS) entry which is preliminary data.</text>
</comment>
<dbReference type="PANTHER" id="PTHR35908:SF1">
    <property type="entry name" value="CONSERVED PROTEIN"/>
    <property type="match status" value="1"/>
</dbReference>
<protein>
    <submittedName>
        <fullName evidence="2">VOC family protein</fullName>
    </submittedName>
</protein>
<reference evidence="4 5" key="1">
    <citation type="submission" date="2020-01" db="EMBL/GenBank/DDBJ databases">
        <title>Genetics and antimicrobial susceptibilities of Nocardia species isolated from the soil; a comparison with species isolated from humans.</title>
        <authorList>
            <person name="Carrasco G."/>
            <person name="Monzon S."/>
            <person name="Sansegundo M."/>
            <person name="Garcia E."/>
            <person name="Garrido N."/>
            <person name="Medina M.J."/>
            <person name="Villalon P."/>
            <person name="Ramirez-Arocha A.C."/>
            <person name="Jimenez P."/>
            <person name="Cuesta I."/>
            <person name="Valdezate S."/>
        </authorList>
    </citation>
    <scope>NUCLEOTIDE SEQUENCE [LARGE SCALE GENOMIC DNA]</scope>
    <source>
        <strain evidence="2 4">CNM20110639</strain>
        <strain evidence="3 5">CNM20110649</strain>
    </source>
</reference>
<organism evidence="2 4">
    <name type="scientific">Nocardia cyriacigeorgica</name>
    <dbReference type="NCBI Taxonomy" id="135487"/>
    <lineage>
        <taxon>Bacteria</taxon>
        <taxon>Bacillati</taxon>
        <taxon>Actinomycetota</taxon>
        <taxon>Actinomycetes</taxon>
        <taxon>Mycobacteriales</taxon>
        <taxon>Nocardiaceae</taxon>
        <taxon>Nocardia</taxon>
    </lineage>
</organism>
<evidence type="ECO:0000313" key="2">
    <source>
        <dbReference type="EMBL" id="NEW48156.1"/>
    </source>
</evidence>
<sequence length="118" mass="12948">MNLSIGNVTIDCQNPADQLAGFYSQLLGHPVDPDANEHYATVGRGSGMTPPLMFMHVPDKTPGKNVIHLDLVTPHWREEVERAVSLGARHLADYDEYGINWATLADPEGNLFDIGAHD</sequence>
<gene>
    <name evidence="2" type="ORF">GV789_27580</name>
    <name evidence="3" type="ORF">GV794_27980</name>
</gene>
<dbReference type="EMBL" id="JAAGUZ010000129">
    <property type="protein sequence ID" value="NEW48156.1"/>
    <property type="molecule type" value="Genomic_DNA"/>
</dbReference>
<dbReference type="AlphaFoldDB" id="A0A6P1DBP1"/>
<dbReference type="CDD" id="cd06587">
    <property type="entry name" value="VOC"/>
    <property type="match status" value="1"/>
</dbReference>
<dbReference type="PANTHER" id="PTHR35908">
    <property type="entry name" value="HYPOTHETICAL FUSION PROTEIN"/>
    <property type="match status" value="1"/>
</dbReference>
<evidence type="ECO:0000313" key="4">
    <source>
        <dbReference type="Proteomes" id="UP000468928"/>
    </source>
</evidence>
<dbReference type="InterPro" id="IPR029068">
    <property type="entry name" value="Glyas_Bleomycin-R_OHBP_Dase"/>
</dbReference>
<feature type="domain" description="Glyoxalase-like" evidence="1">
    <location>
        <begin position="8"/>
        <end position="114"/>
    </location>
</feature>
<evidence type="ECO:0000259" key="1">
    <source>
        <dbReference type="Pfam" id="PF18029"/>
    </source>
</evidence>
<evidence type="ECO:0000313" key="5">
    <source>
        <dbReference type="Proteomes" id="UP000470876"/>
    </source>
</evidence>
<keyword evidence="5" id="KW-1185">Reference proteome</keyword>
<dbReference type="Proteomes" id="UP000468928">
    <property type="component" value="Unassembled WGS sequence"/>
</dbReference>
<dbReference type="EMBL" id="JAAGUX010000098">
    <property type="protein sequence ID" value="NEW59441.1"/>
    <property type="molecule type" value="Genomic_DNA"/>
</dbReference>
<dbReference type="RefSeq" id="WP_163827850.1">
    <property type="nucleotide sequence ID" value="NZ_JAAGUX010000098.1"/>
</dbReference>
<dbReference type="SUPFAM" id="SSF54593">
    <property type="entry name" value="Glyoxalase/Bleomycin resistance protein/Dihydroxybiphenyl dioxygenase"/>
    <property type="match status" value="1"/>
</dbReference>
<accession>A0A6P1DBP1</accession>
<proteinExistence type="predicted"/>
<name>A0A6P1DBP1_9NOCA</name>
<evidence type="ECO:0000313" key="3">
    <source>
        <dbReference type="EMBL" id="NEW59441.1"/>
    </source>
</evidence>
<dbReference type="InterPro" id="IPR041581">
    <property type="entry name" value="Glyoxalase_6"/>
</dbReference>
<dbReference type="Pfam" id="PF18029">
    <property type="entry name" value="Glyoxalase_6"/>
    <property type="match status" value="1"/>
</dbReference>